<accession>A0A072UG40</accession>
<dbReference type="GO" id="GO:0005743">
    <property type="term" value="C:mitochondrial inner membrane"/>
    <property type="evidence" value="ECO:0007669"/>
    <property type="project" value="UniProtKB-SubCell"/>
</dbReference>
<dbReference type="InterPro" id="IPR000163">
    <property type="entry name" value="Prohibitin"/>
</dbReference>
<reference evidence="3 6" key="1">
    <citation type="journal article" date="2011" name="Nature">
        <title>The Medicago genome provides insight into the evolution of rhizobial symbioses.</title>
        <authorList>
            <person name="Young N.D."/>
            <person name="Debelle F."/>
            <person name="Oldroyd G.E."/>
            <person name="Geurts R."/>
            <person name="Cannon S.B."/>
            <person name="Udvardi M.K."/>
            <person name="Benedito V.A."/>
            <person name="Mayer K.F."/>
            <person name="Gouzy J."/>
            <person name="Schoof H."/>
            <person name="Van de Peer Y."/>
            <person name="Proost S."/>
            <person name="Cook D.R."/>
            <person name="Meyers B.C."/>
            <person name="Spannagl M."/>
            <person name="Cheung F."/>
            <person name="De Mita S."/>
            <person name="Krishnakumar V."/>
            <person name="Gundlach H."/>
            <person name="Zhou S."/>
            <person name="Mudge J."/>
            <person name="Bharti A.K."/>
            <person name="Murray J.D."/>
            <person name="Naoumkina M.A."/>
            <person name="Rosen B."/>
            <person name="Silverstein K.A."/>
            <person name="Tang H."/>
            <person name="Rombauts S."/>
            <person name="Zhao P.X."/>
            <person name="Zhou P."/>
            <person name="Barbe V."/>
            <person name="Bardou P."/>
            <person name="Bechner M."/>
            <person name="Bellec A."/>
            <person name="Berger A."/>
            <person name="Berges H."/>
            <person name="Bidwell S."/>
            <person name="Bisseling T."/>
            <person name="Choisne N."/>
            <person name="Couloux A."/>
            <person name="Denny R."/>
            <person name="Deshpande S."/>
            <person name="Dai X."/>
            <person name="Doyle J.J."/>
            <person name="Dudez A.M."/>
            <person name="Farmer A.D."/>
            <person name="Fouteau S."/>
            <person name="Franken C."/>
            <person name="Gibelin C."/>
            <person name="Gish J."/>
            <person name="Goldstein S."/>
            <person name="Gonzalez A.J."/>
            <person name="Green P.J."/>
            <person name="Hallab A."/>
            <person name="Hartog M."/>
            <person name="Hua A."/>
            <person name="Humphray S.J."/>
            <person name="Jeong D.H."/>
            <person name="Jing Y."/>
            <person name="Jocker A."/>
            <person name="Kenton S.M."/>
            <person name="Kim D.J."/>
            <person name="Klee K."/>
            <person name="Lai H."/>
            <person name="Lang C."/>
            <person name="Lin S."/>
            <person name="Macmil S.L."/>
            <person name="Magdelenat G."/>
            <person name="Matthews L."/>
            <person name="McCorrison J."/>
            <person name="Monaghan E.L."/>
            <person name="Mun J.H."/>
            <person name="Najar F.Z."/>
            <person name="Nicholson C."/>
            <person name="Noirot C."/>
            <person name="O'Bleness M."/>
            <person name="Paule C.R."/>
            <person name="Poulain J."/>
            <person name="Prion F."/>
            <person name="Qin B."/>
            <person name="Qu C."/>
            <person name="Retzel E.F."/>
            <person name="Riddle C."/>
            <person name="Sallet E."/>
            <person name="Samain S."/>
            <person name="Samson N."/>
            <person name="Sanders I."/>
            <person name="Saurat O."/>
            <person name="Scarpelli C."/>
            <person name="Schiex T."/>
            <person name="Segurens B."/>
            <person name="Severin A.J."/>
            <person name="Sherrier D.J."/>
            <person name="Shi R."/>
            <person name="Sims S."/>
            <person name="Singer S.R."/>
            <person name="Sinharoy S."/>
            <person name="Sterck L."/>
            <person name="Viollet A."/>
            <person name="Wang B.B."/>
            <person name="Wang K."/>
            <person name="Wang M."/>
            <person name="Wang X."/>
            <person name="Warfsmann J."/>
            <person name="Weissenbach J."/>
            <person name="White D.D."/>
            <person name="White J.D."/>
            <person name="Wiley G.B."/>
            <person name="Wincker P."/>
            <person name="Xing Y."/>
            <person name="Yang L."/>
            <person name="Yao Z."/>
            <person name="Ying F."/>
            <person name="Zhai J."/>
            <person name="Zhou L."/>
            <person name="Zuber A."/>
            <person name="Denarie J."/>
            <person name="Dixon R.A."/>
            <person name="May G.D."/>
            <person name="Schwartz D.C."/>
            <person name="Rogers J."/>
            <person name="Quetier F."/>
            <person name="Town C.D."/>
            <person name="Roe B.A."/>
        </authorList>
    </citation>
    <scope>NUCLEOTIDE SEQUENCE [LARGE SCALE GENOMIC DNA]</scope>
    <source>
        <strain evidence="3">A17</strain>
        <strain evidence="5 6">cv. Jemalong A17</strain>
    </source>
</reference>
<evidence type="ECO:0000313" key="5">
    <source>
        <dbReference type="EnsemblPlants" id="KEH24750"/>
    </source>
</evidence>
<reference evidence="4" key="5">
    <citation type="journal article" date="2018" name="Nat. Plants">
        <title>Whole-genome landscape of Medicago truncatula symbiotic genes.</title>
        <authorList>
            <person name="Pecrix Y."/>
            <person name="Gamas P."/>
            <person name="Carrere S."/>
        </authorList>
    </citation>
    <scope>NUCLEOTIDE SEQUENCE</scope>
    <source>
        <tissue evidence="4">Leaves</tissue>
    </source>
</reference>
<keyword evidence="2" id="KW-0472">Membrane</keyword>
<evidence type="ECO:0000313" key="3">
    <source>
        <dbReference type="EMBL" id="KEH24750.1"/>
    </source>
</evidence>
<dbReference type="Gramene" id="rna33882">
    <property type="protein sequence ID" value="RHN49678.1"/>
    <property type="gene ID" value="gene33882"/>
</dbReference>
<evidence type="ECO:0000256" key="2">
    <source>
        <dbReference type="RuleBase" id="RU366048"/>
    </source>
</evidence>
<sequence length="110" mass="12281">MVNFTLRVLSRPDTQCLPTIVRNFGLEDTLVRRAKDFNILLDDVAITDFSYDAEFSRVVELKQVAQQEAGRSKLVLMKAELERRAAIIRVEGETDATNPGGRVDATSLLA</sequence>
<dbReference type="STRING" id="3880.A0A072UG40"/>
<dbReference type="PANTHER" id="PTHR23222">
    <property type="entry name" value="PROHIBITIN"/>
    <property type="match status" value="1"/>
</dbReference>
<keyword evidence="2" id="KW-0999">Mitochondrion inner membrane</keyword>
<reference evidence="7" key="4">
    <citation type="journal article" date="2018" name="Nat. Plants">
        <title>Whole-genome landscape of Medicago truncatula symbiotic genes.</title>
        <authorList>
            <person name="Pecrix Y."/>
            <person name="Staton S.E."/>
            <person name="Sallet E."/>
            <person name="Lelandais-Briere C."/>
            <person name="Moreau S."/>
            <person name="Carrere S."/>
            <person name="Blein T."/>
            <person name="Jardinaud M.F."/>
            <person name="Latrasse D."/>
            <person name="Zouine M."/>
            <person name="Zahm M."/>
            <person name="Kreplak J."/>
            <person name="Mayjonade B."/>
            <person name="Satge C."/>
            <person name="Perez M."/>
            <person name="Cauet S."/>
            <person name="Marande W."/>
            <person name="Chantry-Darmon C."/>
            <person name="Lopez-Roques C."/>
            <person name="Bouchez O."/>
            <person name="Berard A."/>
            <person name="Debelle F."/>
            <person name="Munos S."/>
            <person name="Bendahmane A."/>
            <person name="Berges H."/>
            <person name="Niebel A."/>
            <person name="Buitink J."/>
            <person name="Frugier F."/>
            <person name="Benhamed M."/>
            <person name="Crespi M."/>
            <person name="Gouzy J."/>
            <person name="Gamas P."/>
        </authorList>
    </citation>
    <scope>NUCLEOTIDE SEQUENCE [LARGE SCALE GENOMIC DNA]</scope>
    <source>
        <strain evidence="7">cv. Jemalong A17</strain>
    </source>
</reference>
<reference evidence="3 6" key="2">
    <citation type="journal article" date="2014" name="BMC Genomics">
        <title>An improved genome release (version Mt4.0) for the model legume Medicago truncatula.</title>
        <authorList>
            <person name="Tang H."/>
            <person name="Krishnakumar V."/>
            <person name="Bidwell S."/>
            <person name="Rosen B."/>
            <person name="Chan A."/>
            <person name="Zhou S."/>
            <person name="Gentzbittel L."/>
            <person name="Childs K.L."/>
            <person name="Yandell M."/>
            <person name="Gundlach H."/>
            <person name="Mayer K.F."/>
            <person name="Schwartz D.C."/>
            <person name="Town C.D."/>
        </authorList>
    </citation>
    <scope>GENOME REANNOTATION</scope>
    <source>
        <strain evidence="3">A17</strain>
        <strain evidence="5 6">cv. Jemalong A17</strain>
    </source>
</reference>
<proteinExistence type="inferred from homology"/>
<organism evidence="3 6">
    <name type="scientific">Medicago truncatula</name>
    <name type="common">Barrel medic</name>
    <name type="synonym">Medicago tribuloides</name>
    <dbReference type="NCBI Taxonomy" id="3880"/>
    <lineage>
        <taxon>Eukaryota</taxon>
        <taxon>Viridiplantae</taxon>
        <taxon>Streptophyta</taxon>
        <taxon>Embryophyta</taxon>
        <taxon>Tracheophyta</taxon>
        <taxon>Spermatophyta</taxon>
        <taxon>Magnoliopsida</taxon>
        <taxon>eudicotyledons</taxon>
        <taxon>Gunneridae</taxon>
        <taxon>Pentapetalae</taxon>
        <taxon>rosids</taxon>
        <taxon>fabids</taxon>
        <taxon>Fabales</taxon>
        <taxon>Fabaceae</taxon>
        <taxon>Papilionoideae</taxon>
        <taxon>50 kb inversion clade</taxon>
        <taxon>NPAAA clade</taxon>
        <taxon>Hologalegina</taxon>
        <taxon>IRL clade</taxon>
        <taxon>Trifolieae</taxon>
        <taxon>Medicago</taxon>
    </lineage>
</organism>
<name>A0A072UG40_MEDTR</name>
<dbReference type="PANTHER" id="PTHR23222:SF0">
    <property type="entry name" value="PROHIBITIN 1"/>
    <property type="match status" value="1"/>
</dbReference>
<reference evidence="5" key="3">
    <citation type="submission" date="2015-04" db="UniProtKB">
        <authorList>
            <consortium name="EnsemblPlants"/>
        </authorList>
    </citation>
    <scope>IDENTIFICATION</scope>
    <source>
        <strain evidence="5">cv. Jemalong A17</strain>
    </source>
</reference>
<dbReference type="AlphaFoldDB" id="A0A072UG40"/>
<dbReference type="HOGENOM" id="CLU_2174756_0_0_1"/>
<dbReference type="EnsemblPlants" id="KEH24750">
    <property type="protein sequence ID" value="KEH24750"/>
    <property type="gene ID" value="MTR_6g004320"/>
</dbReference>
<dbReference type="Proteomes" id="UP000265566">
    <property type="component" value="Chromosome 6"/>
</dbReference>
<keyword evidence="6" id="KW-1185">Reference proteome</keyword>
<dbReference type="EMBL" id="CM001222">
    <property type="protein sequence ID" value="KEH24750.1"/>
    <property type="molecule type" value="Genomic_DNA"/>
</dbReference>
<protein>
    <recommendedName>
        <fullName evidence="2">Prohibitin</fullName>
    </recommendedName>
</protein>
<comment type="subcellular location">
    <subcellularLocation>
        <location evidence="2">Mitochondrion inner membrane</location>
    </subcellularLocation>
</comment>
<dbReference type="Proteomes" id="UP000002051">
    <property type="component" value="Chromosome 6"/>
</dbReference>
<dbReference type="EMBL" id="PSQE01000006">
    <property type="protein sequence ID" value="RHN49678.1"/>
    <property type="molecule type" value="Genomic_DNA"/>
</dbReference>
<keyword evidence="2" id="KW-0496">Mitochondrion</keyword>
<evidence type="ECO:0000313" key="7">
    <source>
        <dbReference type="Proteomes" id="UP000265566"/>
    </source>
</evidence>
<evidence type="ECO:0000256" key="1">
    <source>
        <dbReference type="ARBA" id="ARBA00009658"/>
    </source>
</evidence>
<comment type="similarity">
    <text evidence="1 2">Belongs to the prohibitin family.</text>
</comment>
<evidence type="ECO:0000313" key="6">
    <source>
        <dbReference type="Proteomes" id="UP000002051"/>
    </source>
</evidence>
<gene>
    <name evidence="3" type="ordered locus">MTR_6g004320</name>
    <name evidence="4" type="ORF">MtrunA17_Chr6g0449171</name>
</gene>
<evidence type="ECO:0000313" key="4">
    <source>
        <dbReference type="EMBL" id="RHN49678.1"/>
    </source>
</evidence>